<dbReference type="EMBL" id="ACQA01000001">
    <property type="protein sequence ID" value="EEQ97018.1"/>
    <property type="molecule type" value="Genomic_DNA"/>
</dbReference>
<dbReference type="HOGENOM" id="CLU_092032_1_1_5"/>
<sequence>MSNGESQRALSMFCVVRSTTKIMAAAGFAVSLLMASFGAEAASGDFMQTGKLTSQPIGHYEFCKREPKECGITSRDTRALQLNHSNWQRIVEINLAINERIKPMTDMEIYGVEEYWAYPTTVGDCEDYVLLKQRELQKAGIPLTDLLITVVRKPDGEGHAVLTVRTDRGDFVLDNLTDEVMRWNETDYTYLKRQAANDTGRWVTIEGPDNLLVGSVR</sequence>
<dbReference type="Proteomes" id="UP000004386">
    <property type="component" value="Unassembled WGS sequence"/>
</dbReference>
<dbReference type="PANTHER" id="PTHR39327">
    <property type="match status" value="1"/>
</dbReference>
<evidence type="ECO:0000256" key="1">
    <source>
        <dbReference type="SAM" id="SignalP"/>
    </source>
</evidence>
<evidence type="ECO:0000313" key="3">
    <source>
        <dbReference type="Proteomes" id="UP000004386"/>
    </source>
</evidence>
<feature type="chain" id="PRO_5002942995" evidence="1">
    <location>
        <begin position="42"/>
        <end position="217"/>
    </location>
</feature>
<organism evidence="2 3">
    <name type="scientific">Brucella intermedia LMG 3301</name>
    <dbReference type="NCBI Taxonomy" id="641118"/>
    <lineage>
        <taxon>Bacteria</taxon>
        <taxon>Pseudomonadati</taxon>
        <taxon>Pseudomonadota</taxon>
        <taxon>Alphaproteobacteria</taxon>
        <taxon>Hyphomicrobiales</taxon>
        <taxon>Brucellaceae</taxon>
        <taxon>Brucella/Ochrobactrum group</taxon>
        <taxon>Brucella</taxon>
    </lineage>
</organism>
<keyword evidence="1" id="KW-0732">Signal</keyword>
<proteinExistence type="predicted"/>
<dbReference type="InterPro" id="IPR010319">
    <property type="entry name" value="Transglutaminase-like_Cys_pept"/>
</dbReference>
<protein>
    <submittedName>
        <fullName evidence="2">Transglutaminase family protein cysteine peptidase BTLCP</fullName>
    </submittedName>
</protein>
<name>C4WEI2_9HYPH</name>
<dbReference type="Gene3D" id="3.10.620.30">
    <property type="match status" value="1"/>
</dbReference>
<dbReference type="Pfam" id="PF06035">
    <property type="entry name" value="Peptidase_C93"/>
    <property type="match status" value="1"/>
</dbReference>
<feature type="signal peptide" evidence="1">
    <location>
        <begin position="1"/>
        <end position="41"/>
    </location>
</feature>
<reference evidence="2 3" key="1">
    <citation type="submission" date="2009-05" db="EMBL/GenBank/DDBJ databases">
        <authorList>
            <person name="Setubal J.C."/>
            <person name="Boyle S."/>
            <person name="Crasta O.R."/>
            <person name="Gillespie J.J."/>
            <person name="Kenyon R.W."/>
            <person name="Lu J."/>
            <person name="Mane S."/>
            <person name="Nagrani S."/>
            <person name="Shallom J.M."/>
            <person name="Shallom S."/>
            <person name="Shukla M."/>
            <person name="Snyder E.E."/>
            <person name="Sobral B.W."/>
            <person name="Wattam A.R."/>
            <person name="Will R."/>
            <person name="Williams K."/>
            <person name="Yoo H."/>
            <person name="Munk C."/>
            <person name="Tapia R."/>
            <person name="Green L."/>
            <person name="Rogers Y."/>
            <person name="Detter J.C."/>
            <person name="Bruce D."/>
            <person name="Brettin T.S."/>
            <person name="Tsolis R."/>
        </authorList>
    </citation>
    <scope>NUCLEOTIDE SEQUENCE [LARGE SCALE GENOMIC DNA]</scope>
    <source>
        <strain evidence="2 3">LMG 3301</strain>
    </source>
</reference>
<dbReference type="AlphaFoldDB" id="C4WEI2"/>
<gene>
    <name evidence="2" type="ORF">OINT_1002499</name>
</gene>
<dbReference type="PANTHER" id="PTHR39327:SF1">
    <property type="entry name" value="BLR5470 PROTEIN"/>
    <property type="match status" value="1"/>
</dbReference>
<evidence type="ECO:0000313" key="2">
    <source>
        <dbReference type="EMBL" id="EEQ97018.1"/>
    </source>
</evidence>
<accession>C4WEI2</accession>
<comment type="caution">
    <text evidence="2">The sequence shown here is derived from an EMBL/GenBank/DDBJ whole genome shotgun (WGS) entry which is preliminary data.</text>
</comment>